<feature type="domain" description="ACT" evidence="9">
    <location>
        <begin position="704"/>
        <end position="786"/>
    </location>
</feature>
<dbReference type="CDD" id="cd05401">
    <property type="entry name" value="NT_GlnE_GlnD_like"/>
    <property type="match status" value="1"/>
</dbReference>
<name>A0A4Y7XCJ0_9GAMM</name>
<dbReference type="Gene3D" id="1.10.3210.10">
    <property type="entry name" value="Hypothetical protein af1432"/>
    <property type="match status" value="1"/>
</dbReference>
<evidence type="ECO:0000256" key="8">
    <source>
        <dbReference type="HAMAP-Rule" id="MF_00277"/>
    </source>
</evidence>
<evidence type="ECO:0000313" key="12">
    <source>
        <dbReference type="Proteomes" id="UP000297834"/>
    </source>
</evidence>
<dbReference type="SUPFAM" id="SSF55021">
    <property type="entry name" value="ACT-like"/>
    <property type="match status" value="1"/>
</dbReference>
<evidence type="ECO:0000313" key="11">
    <source>
        <dbReference type="EMBL" id="TEU27364.1"/>
    </source>
</evidence>
<dbReference type="Proteomes" id="UP000297834">
    <property type="component" value="Unassembled WGS sequence"/>
</dbReference>
<keyword evidence="4 8" id="KW-0378">Hydrolase</keyword>
<dbReference type="PROSITE" id="PS51831">
    <property type="entry name" value="HD"/>
    <property type="match status" value="1"/>
</dbReference>
<dbReference type="SMART" id="SM00471">
    <property type="entry name" value="HDc"/>
    <property type="match status" value="1"/>
</dbReference>
<feature type="domain" description="HD" evidence="10">
    <location>
        <begin position="461"/>
        <end position="583"/>
    </location>
</feature>
<comment type="catalytic activity">
    <reaction evidence="8">
        <text>[protein-PII]-L-tyrosine + UTP = [protein-PII]-uridylyl-L-tyrosine + diphosphate</text>
        <dbReference type="Rhea" id="RHEA:13673"/>
        <dbReference type="Rhea" id="RHEA-COMP:12147"/>
        <dbReference type="Rhea" id="RHEA-COMP:12148"/>
        <dbReference type="ChEBI" id="CHEBI:33019"/>
        <dbReference type="ChEBI" id="CHEBI:46398"/>
        <dbReference type="ChEBI" id="CHEBI:46858"/>
        <dbReference type="ChEBI" id="CHEBI:90602"/>
        <dbReference type="EC" id="2.7.7.59"/>
    </reaction>
</comment>
<dbReference type="EMBL" id="SNTY01000021">
    <property type="protein sequence ID" value="TEU27364.1"/>
    <property type="molecule type" value="Genomic_DNA"/>
</dbReference>
<dbReference type="SUPFAM" id="SSF109604">
    <property type="entry name" value="HD-domain/PDEase-like"/>
    <property type="match status" value="1"/>
</dbReference>
<protein>
    <recommendedName>
        <fullName evidence="8">Bifunctional uridylyltransferase/uridylyl-removing enzyme</fullName>
        <shortName evidence="8">UTase/UR</shortName>
    </recommendedName>
    <alternativeName>
        <fullName evidence="8">Bifunctional [protein-PII] modification enzyme</fullName>
    </alternativeName>
    <alternativeName>
        <fullName evidence="8">Bifunctional nitrogen sensor protein</fullName>
    </alternativeName>
    <domain>
        <recommendedName>
            <fullName evidence="8">[Protein-PII] uridylyltransferase</fullName>
            <shortName evidence="8">PII uridylyltransferase</shortName>
            <shortName evidence="8">UTase</shortName>
            <ecNumber evidence="8">2.7.7.59</ecNumber>
        </recommendedName>
    </domain>
    <domain>
        <recommendedName>
            <fullName evidence="8">[Protein-PII]-UMP uridylyl-removing enzyme</fullName>
            <shortName evidence="8">UR</shortName>
            <ecNumber evidence="8">3.1.4.-</ecNumber>
        </recommendedName>
    </domain>
</protein>
<comment type="activity regulation">
    <text evidence="8">Uridylyltransferase (UTase) activity is inhibited by glutamine, while glutamine activates uridylyl-removing (UR) activity.</text>
</comment>
<dbReference type="Pfam" id="PF01966">
    <property type="entry name" value="HD"/>
    <property type="match status" value="1"/>
</dbReference>
<comment type="function">
    <text evidence="8">Modifies, by uridylylation and deuridylylation, the PII regulatory proteins (GlnB and homologs), in response to the nitrogen status of the cell that GlnD senses through the glutamine level. Under low glutamine levels, catalyzes the conversion of the PII proteins and UTP to PII-UMP and PPi, while under higher glutamine levels, GlnD hydrolyzes PII-UMP to PII and UMP (deuridylylation). Thus, controls uridylylation state and activity of the PII proteins, and plays an important role in the regulation of nitrogen metabolism.</text>
</comment>
<gene>
    <name evidence="8 11" type="primary">glnD</name>
    <name evidence="11" type="ORF">E2B99_06675</name>
</gene>
<evidence type="ECO:0000256" key="7">
    <source>
        <dbReference type="ARBA" id="ARBA00047968"/>
    </source>
</evidence>
<keyword evidence="12" id="KW-1185">Reference proteome</keyword>
<comment type="caution">
    <text evidence="8">Lacks conserved residue(s) required for the propagation of feature annotation.</text>
</comment>
<dbReference type="InterPro" id="IPR013546">
    <property type="entry name" value="PII_UdlTrfase/GS_AdlTrfase"/>
</dbReference>
<comment type="catalytic activity">
    <reaction evidence="7">
        <text>guanosine 3',5'-bis(diphosphate) + H2O = GDP + diphosphate + H(+)</text>
        <dbReference type="Rhea" id="RHEA:14253"/>
        <dbReference type="ChEBI" id="CHEBI:15377"/>
        <dbReference type="ChEBI" id="CHEBI:15378"/>
        <dbReference type="ChEBI" id="CHEBI:33019"/>
        <dbReference type="ChEBI" id="CHEBI:58189"/>
        <dbReference type="ChEBI" id="CHEBI:77828"/>
        <dbReference type="EC" id="3.1.7.2"/>
    </reaction>
</comment>
<dbReference type="SUPFAM" id="SSF81301">
    <property type="entry name" value="Nucleotidyltransferase"/>
    <property type="match status" value="1"/>
</dbReference>
<dbReference type="CDD" id="cd04900">
    <property type="entry name" value="ACT_UUR-like_1"/>
    <property type="match status" value="1"/>
</dbReference>
<dbReference type="CDD" id="cd00077">
    <property type="entry name" value="HDc"/>
    <property type="match status" value="1"/>
</dbReference>
<keyword evidence="2 8" id="KW-0548">Nucleotidyltransferase</keyword>
<comment type="caution">
    <text evidence="11">The sequence shown here is derived from an EMBL/GenBank/DDBJ whole genome shotgun (WGS) entry which is preliminary data.</text>
</comment>
<dbReference type="STRING" id="1120977.GCA_000619845_00844"/>
<dbReference type="InterPro" id="IPR002934">
    <property type="entry name" value="Polymerase_NTP_transf_dom"/>
</dbReference>
<dbReference type="GO" id="GO:0008081">
    <property type="term" value="F:phosphoric diester hydrolase activity"/>
    <property type="evidence" value="ECO:0007669"/>
    <property type="project" value="UniProtKB-UniRule"/>
</dbReference>
<evidence type="ECO:0000256" key="3">
    <source>
        <dbReference type="ARBA" id="ARBA00022737"/>
    </source>
</evidence>
<dbReference type="PROSITE" id="PS51671">
    <property type="entry name" value="ACT"/>
    <property type="match status" value="2"/>
</dbReference>
<comment type="similarity">
    <text evidence="8">Belongs to the GlnD family.</text>
</comment>
<evidence type="ECO:0000259" key="9">
    <source>
        <dbReference type="PROSITE" id="PS51671"/>
    </source>
</evidence>
<feature type="region of interest" description="Uridylyltransferase" evidence="8">
    <location>
        <begin position="1"/>
        <end position="342"/>
    </location>
</feature>
<dbReference type="InterPro" id="IPR003607">
    <property type="entry name" value="HD/PDEase_dom"/>
</dbReference>
<dbReference type="Pfam" id="PF01909">
    <property type="entry name" value="NTP_transf_2"/>
    <property type="match status" value="1"/>
</dbReference>
<dbReference type="InterPro" id="IPR010043">
    <property type="entry name" value="UTase/UR"/>
</dbReference>
<keyword evidence="5 8" id="KW-0460">Magnesium</keyword>
<evidence type="ECO:0000256" key="2">
    <source>
        <dbReference type="ARBA" id="ARBA00022695"/>
    </source>
</evidence>
<sequence length="892" mass="102276">MLATISPQAFIEQPSIKEQGQARALIEWRKTLDQQLDELLAEGEKIRDIVHARAQAIDDMLRLLWQQHALPSENLALLAVGGYGRSEMLPYSDVDILILSRHEIEPDLGEKISGFVSSLWDTGFKPGISVRSMTECLEAAQDITVATTLVESRLVAGDEQLAKKPRQIVSTAWTDKTFFQEKMLEQQRRYAQHNNTESNLEPDVKNAPGGLRDLNQIGWIAKRHFRVVRVYDLVHLGFISEFELRELEVAEDFLWQVRYQLHRIAGRDENRLLFDYQREVAARLGYIQQEDDAPNHAVEQFMKTYYRVAMKVSTLNEMLLAYFFESVIEPRLTDEEKPHKSNINERFDMIGGKIAVTHHRVFSETPSALLELFYIMASQVEITGIRAKTLRLLMLAAKSIDDNFRANPVHRAMFMAILRAPHNLYETLHAMKRYGVLGKYIPAFGQIIGLMQYDLFHIYTVDAHTLLLIRNLRRFGKPEFAKDYPVVSSVFQRLDRKEIVYLAAIFHDIAKGRGGDHSELGAEDAIEFCRNHGLTDREGKIVAWLTRNHLVMSITSQKKDISDPDVVKDFADHMGDMVHLDYLYSLTVADINATNPKLWNSWRASLMRQLYTQARDTIRSGLDRPVDHQLIIDDTKFEAMQTLSNQYTYEDIEKIWREMGDDYFLKERADEVVWHTQAMIEHGDNPDPLVLIREHRKLAKDTAEIFIYTRDLPNLFAASVAVMDQMDLNVQDARIITAAKAFSLDTYIVLDRFGTLLSDTDRQAQVIYALTNALSRPEEFPTLLERRIPRQLRHFAVQTEVTIQLNTALQQNIVEIMTLDQPGLLAKIGGLFMMQGLDIHSARIATLGERAEDSFYVTKRDGIPMSNEESKAFGHKLQLALDEASQVVSVVQ</sequence>
<proteinExistence type="inferred from homology"/>
<dbReference type="PANTHER" id="PTHR47320">
    <property type="entry name" value="BIFUNCTIONAL URIDYLYLTRANSFERASE/URIDYLYL-REMOVING ENZYME"/>
    <property type="match status" value="1"/>
</dbReference>
<evidence type="ECO:0000259" key="10">
    <source>
        <dbReference type="PROSITE" id="PS51831"/>
    </source>
</evidence>
<reference evidence="11 12" key="1">
    <citation type="submission" date="2019-03" db="EMBL/GenBank/DDBJ databases">
        <title>Alkanindiges illinoisensis: a potential pathogenic isolated from ascites of a gastric cancer patient with abdominal metastasis.</title>
        <authorList>
            <person name="Hu X."/>
            <person name="Yang B."/>
            <person name="Yan X."/>
            <person name="Lin L."/>
            <person name="Zhao H."/>
            <person name="Zhou F."/>
            <person name="Su B."/>
            <person name="Chen J."/>
            <person name="Rui Y."/>
            <person name="Wang Q."/>
            <person name="Zheng L."/>
        </authorList>
    </citation>
    <scope>NUCLEOTIDE SEQUENCE [LARGE SCALE GENOMIC DNA]</scope>
    <source>
        <strain evidence="11 12">NFYY 23406</strain>
    </source>
</reference>
<keyword evidence="1 8" id="KW-0808">Transferase</keyword>
<dbReference type="Pfam" id="PF08335">
    <property type="entry name" value="GlnD_UR_UTase"/>
    <property type="match status" value="1"/>
</dbReference>
<dbReference type="GO" id="GO:0008773">
    <property type="term" value="F:[protein-PII] uridylyltransferase activity"/>
    <property type="evidence" value="ECO:0007669"/>
    <property type="project" value="UniProtKB-UniRule"/>
</dbReference>
<dbReference type="RefSeq" id="WP_134244163.1">
    <property type="nucleotide sequence ID" value="NZ_SNTY01000021.1"/>
</dbReference>
<keyword evidence="6 8" id="KW-0511">Multifunctional enzyme</keyword>
<dbReference type="HAMAP" id="MF_00277">
    <property type="entry name" value="PII_uridylyl_transf"/>
    <property type="match status" value="1"/>
</dbReference>
<organism evidence="11 12">
    <name type="scientific">Alkanindiges illinoisensis</name>
    <dbReference type="NCBI Taxonomy" id="197183"/>
    <lineage>
        <taxon>Bacteria</taxon>
        <taxon>Pseudomonadati</taxon>
        <taxon>Pseudomonadota</taxon>
        <taxon>Gammaproteobacteria</taxon>
        <taxon>Moraxellales</taxon>
        <taxon>Moraxellaceae</taxon>
        <taxon>Alkanindiges</taxon>
    </lineage>
</organism>
<keyword evidence="3" id="KW-0677">Repeat</keyword>
<comment type="domain">
    <text evidence="8">Has four distinct domains: an N-terminal nucleotidyltransferase (NT) domain responsible for UTase activity, a central HD domain that encodes UR activity, and two C-terminal ACT domains that seem to have a role in glutamine sensing.</text>
</comment>
<dbReference type="OrthoDB" id="9758038at2"/>
<dbReference type="EC" id="3.1.4.-" evidence="8"/>
<dbReference type="SUPFAM" id="SSF81593">
    <property type="entry name" value="Nucleotidyltransferase substrate binding subunit/domain"/>
    <property type="match status" value="1"/>
</dbReference>
<feature type="domain" description="ACT" evidence="9">
    <location>
        <begin position="813"/>
        <end position="892"/>
    </location>
</feature>
<dbReference type="InterPro" id="IPR002912">
    <property type="entry name" value="ACT_dom"/>
</dbReference>
<dbReference type="InterPro" id="IPR043519">
    <property type="entry name" value="NT_sf"/>
</dbReference>
<evidence type="ECO:0000256" key="1">
    <source>
        <dbReference type="ARBA" id="ARBA00022679"/>
    </source>
</evidence>
<comment type="cofactor">
    <cofactor evidence="8">
        <name>Mg(2+)</name>
        <dbReference type="ChEBI" id="CHEBI:18420"/>
    </cofactor>
</comment>
<accession>A0A4Y7XCJ0</accession>
<dbReference type="GO" id="GO:0008893">
    <property type="term" value="F:guanosine-3',5'-bis(diphosphate) 3'-diphosphatase activity"/>
    <property type="evidence" value="ECO:0007669"/>
    <property type="project" value="UniProtKB-EC"/>
</dbReference>
<dbReference type="EC" id="2.7.7.59" evidence="8"/>
<evidence type="ECO:0000256" key="5">
    <source>
        <dbReference type="ARBA" id="ARBA00022842"/>
    </source>
</evidence>
<dbReference type="InterPro" id="IPR006674">
    <property type="entry name" value="HD_domain"/>
</dbReference>
<comment type="catalytic activity">
    <reaction evidence="8">
        <text>[protein-PII]-uridylyl-L-tyrosine + H2O = [protein-PII]-L-tyrosine + UMP + H(+)</text>
        <dbReference type="Rhea" id="RHEA:48600"/>
        <dbReference type="Rhea" id="RHEA-COMP:12147"/>
        <dbReference type="Rhea" id="RHEA-COMP:12148"/>
        <dbReference type="ChEBI" id="CHEBI:15377"/>
        <dbReference type="ChEBI" id="CHEBI:15378"/>
        <dbReference type="ChEBI" id="CHEBI:46858"/>
        <dbReference type="ChEBI" id="CHEBI:57865"/>
        <dbReference type="ChEBI" id="CHEBI:90602"/>
    </reaction>
</comment>
<dbReference type="NCBIfam" id="TIGR01693">
    <property type="entry name" value="UTase_glnD"/>
    <property type="match status" value="1"/>
</dbReference>
<evidence type="ECO:0000256" key="6">
    <source>
        <dbReference type="ARBA" id="ARBA00023268"/>
    </source>
</evidence>
<dbReference type="CDD" id="cd04899">
    <property type="entry name" value="ACT_ACR-UUR-like_2"/>
    <property type="match status" value="1"/>
</dbReference>
<dbReference type="PIRSF" id="PIRSF006288">
    <property type="entry name" value="PII_uridyltransf"/>
    <property type="match status" value="1"/>
</dbReference>
<dbReference type="AlphaFoldDB" id="A0A4Y7XCJ0"/>
<evidence type="ECO:0000256" key="4">
    <source>
        <dbReference type="ARBA" id="ARBA00022801"/>
    </source>
</evidence>
<dbReference type="GO" id="GO:0006808">
    <property type="term" value="P:regulation of nitrogen utilization"/>
    <property type="evidence" value="ECO:0007669"/>
    <property type="project" value="UniProtKB-UniRule"/>
</dbReference>
<dbReference type="InterPro" id="IPR045865">
    <property type="entry name" value="ACT-like_dom_sf"/>
</dbReference>
<dbReference type="PANTHER" id="PTHR47320:SF1">
    <property type="entry name" value="BIFUNCTIONAL URIDYLYLTRANSFERASE_URIDYLYL-REMOVING ENZYME"/>
    <property type="match status" value="1"/>
</dbReference>